<sequence length="322" mass="36390">MVEKMKYRHTFEAKEDRIQDLYDGLIYQSLRNTFVSIGDIQQPYKYFSSETDIALGIATDGFAPFRKRKQTCWPILVYNLNLPPDLRFLMDYLICAGVVPGPKKPKDFDSFLYPFVSECLELAAGVKAYHCLQQCAFLLRAYPVFASGDMPAMAMIMLMKGHNAICPCRMCKIIAILRRGTTTYYVPLQAPAGHPGRAVPTYNPKSLPLRNHDDFLEDAQHVQLAPSQAESNRRAKDSGVKGFPILAHVNSLIFPHLFPFDFMHLLYENLIKNLLDFFCGQFKELEHGDEGYCVEQALWEAIGDATEESGATIPGAYGARPR</sequence>
<dbReference type="Pfam" id="PF02992">
    <property type="entry name" value="Transposase_21"/>
    <property type="match status" value="1"/>
</dbReference>
<organism evidence="1 2">
    <name type="scientific">Candolleomyces eurysporus</name>
    <dbReference type="NCBI Taxonomy" id="2828524"/>
    <lineage>
        <taxon>Eukaryota</taxon>
        <taxon>Fungi</taxon>
        <taxon>Dikarya</taxon>
        <taxon>Basidiomycota</taxon>
        <taxon>Agaricomycotina</taxon>
        <taxon>Agaricomycetes</taxon>
        <taxon>Agaricomycetidae</taxon>
        <taxon>Agaricales</taxon>
        <taxon>Agaricineae</taxon>
        <taxon>Psathyrellaceae</taxon>
        <taxon>Candolleomyces</taxon>
    </lineage>
</organism>
<evidence type="ECO:0000313" key="1">
    <source>
        <dbReference type="EMBL" id="KAJ2921502.1"/>
    </source>
</evidence>
<dbReference type="AlphaFoldDB" id="A0A9W8M9B1"/>
<comment type="caution">
    <text evidence="1">The sequence shown here is derived from an EMBL/GenBank/DDBJ whole genome shotgun (WGS) entry which is preliminary data.</text>
</comment>
<dbReference type="EMBL" id="JANBPK010001590">
    <property type="protein sequence ID" value="KAJ2921502.1"/>
    <property type="molecule type" value="Genomic_DNA"/>
</dbReference>
<feature type="non-terminal residue" evidence="1">
    <location>
        <position position="322"/>
    </location>
</feature>
<protein>
    <submittedName>
        <fullName evidence="1">Uncharacterized protein</fullName>
    </submittedName>
</protein>
<gene>
    <name evidence="1" type="ORF">H1R20_g15592</name>
</gene>
<keyword evidence="2" id="KW-1185">Reference proteome</keyword>
<proteinExistence type="predicted"/>
<dbReference type="OrthoDB" id="2404451at2759"/>
<evidence type="ECO:0000313" key="2">
    <source>
        <dbReference type="Proteomes" id="UP001140091"/>
    </source>
</evidence>
<name>A0A9W8M9B1_9AGAR</name>
<dbReference type="Proteomes" id="UP001140091">
    <property type="component" value="Unassembled WGS sequence"/>
</dbReference>
<reference evidence="1" key="1">
    <citation type="submission" date="2022-06" db="EMBL/GenBank/DDBJ databases">
        <title>Genome Sequence of Candolleomyces eurysporus.</title>
        <authorList>
            <person name="Buettner E."/>
        </authorList>
    </citation>
    <scope>NUCLEOTIDE SEQUENCE</scope>
    <source>
        <strain evidence="1">VTCC 930004</strain>
    </source>
</reference>
<dbReference type="InterPro" id="IPR004242">
    <property type="entry name" value="Transposase_21"/>
</dbReference>
<accession>A0A9W8M9B1</accession>